<dbReference type="AlphaFoldDB" id="A0A5J4S5N9"/>
<organism evidence="3">
    <name type="scientific">termite gut metagenome</name>
    <dbReference type="NCBI Taxonomy" id="433724"/>
    <lineage>
        <taxon>unclassified sequences</taxon>
        <taxon>metagenomes</taxon>
        <taxon>organismal metagenomes</taxon>
    </lineage>
</organism>
<dbReference type="PANTHER" id="PTHR43479:SF11">
    <property type="entry name" value="ACREF_ENVCD OPERON REPRESSOR-RELATED"/>
    <property type="match status" value="1"/>
</dbReference>
<dbReference type="Gene3D" id="1.10.10.60">
    <property type="entry name" value="Homeodomain-like"/>
    <property type="match status" value="1"/>
</dbReference>
<keyword evidence="1" id="KW-0238">DNA-binding</keyword>
<dbReference type="SUPFAM" id="SSF46689">
    <property type="entry name" value="Homeodomain-like"/>
    <property type="match status" value="1"/>
</dbReference>
<comment type="caution">
    <text evidence="3">The sequence shown here is derived from an EMBL/GenBank/DDBJ whole genome shotgun (WGS) entry which is preliminary data.</text>
</comment>
<evidence type="ECO:0000259" key="2">
    <source>
        <dbReference type="PROSITE" id="PS50977"/>
    </source>
</evidence>
<proteinExistence type="predicted"/>
<dbReference type="Gene3D" id="1.10.357.10">
    <property type="entry name" value="Tetracycline Repressor, domain 2"/>
    <property type="match status" value="1"/>
</dbReference>
<sequence>MKQSKKYGDMMDTAQRLFYKYGTKRVTVEEICVEANVSKMTFYKFFPNKLELAKTVLDKIFGKTFQRFSDLMDSEIPFSEKMQGIFQMKIEFSKDANWAFFIDVYKSDPELVAHVQGWIQKGLQLTVNYFVQAQEKGQMRKDINPVLLLALLDKMKDIALDDRVIAAYSNVQILLMEITKFFLYGIFDER</sequence>
<evidence type="ECO:0000256" key="1">
    <source>
        <dbReference type="ARBA" id="ARBA00023125"/>
    </source>
</evidence>
<name>A0A5J4S5N9_9ZZZZ</name>
<dbReference type="InterPro" id="IPR009057">
    <property type="entry name" value="Homeodomain-like_sf"/>
</dbReference>
<feature type="domain" description="HTH tetR-type" evidence="2">
    <location>
        <begin position="4"/>
        <end position="64"/>
    </location>
</feature>
<protein>
    <submittedName>
        <fullName evidence="3">HTH-type transcriptional repressor KstR2</fullName>
    </submittedName>
</protein>
<dbReference type="Pfam" id="PF00440">
    <property type="entry name" value="TetR_N"/>
    <property type="match status" value="1"/>
</dbReference>
<dbReference type="GO" id="GO:0003677">
    <property type="term" value="F:DNA binding"/>
    <property type="evidence" value="ECO:0007669"/>
    <property type="project" value="UniProtKB-KW"/>
</dbReference>
<dbReference type="PANTHER" id="PTHR43479">
    <property type="entry name" value="ACREF/ENVCD OPERON REPRESSOR-RELATED"/>
    <property type="match status" value="1"/>
</dbReference>
<dbReference type="EMBL" id="SNRY01000452">
    <property type="protein sequence ID" value="KAA6340551.1"/>
    <property type="molecule type" value="Genomic_DNA"/>
</dbReference>
<accession>A0A5J4S5N9</accession>
<gene>
    <name evidence="3" type="ORF">EZS27_011593</name>
</gene>
<dbReference type="InterPro" id="IPR050624">
    <property type="entry name" value="HTH-type_Tx_Regulator"/>
</dbReference>
<dbReference type="InterPro" id="IPR001647">
    <property type="entry name" value="HTH_TetR"/>
</dbReference>
<dbReference type="InterPro" id="IPR036271">
    <property type="entry name" value="Tet_transcr_reg_TetR-rel_C_sf"/>
</dbReference>
<dbReference type="SUPFAM" id="SSF48498">
    <property type="entry name" value="Tetracyclin repressor-like, C-terminal domain"/>
    <property type="match status" value="1"/>
</dbReference>
<evidence type="ECO:0000313" key="3">
    <source>
        <dbReference type="EMBL" id="KAA6340551.1"/>
    </source>
</evidence>
<reference evidence="3" key="1">
    <citation type="submission" date="2019-03" db="EMBL/GenBank/DDBJ databases">
        <title>Single cell metagenomics reveals metabolic interactions within the superorganism composed of flagellate Streblomastix strix and complex community of Bacteroidetes bacteria on its surface.</title>
        <authorList>
            <person name="Treitli S.C."/>
            <person name="Kolisko M."/>
            <person name="Husnik F."/>
            <person name="Keeling P."/>
            <person name="Hampl V."/>
        </authorList>
    </citation>
    <scope>NUCLEOTIDE SEQUENCE</scope>
    <source>
        <strain evidence="3">STM</strain>
    </source>
</reference>
<dbReference type="PROSITE" id="PS50977">
    <property type="entry name" value="HTH_TETR_2"/>
    <property type="match status" value="1"/>
</dbReference>